<proteinExistence type="predicted"/>
<evidence type="ECO:0000313" key="2">
    <source>
        <dbReference type="Proteomes" id="UP001163324"/>
    </source>
</evidence>
<accession>A0ACC0V036</accession>
<name>A0ACC0V036_9HYPO</name>
<comment type="caution">
    <text evidence="1">The sequence shown here is derived from an EMBL/GenBank/DDBJ whole genome shotgun (WGS) entry which is preliminary data.</text>
</comment>
<reference evidence="1" key="1">
    <citation type="submission" date="2022-10" db="EMBL/GenBank/DDBJ databases">
        <title>Complete Genome of Trichothecium roseum strain YXFP-22015, a Plant Pathogen Isolated from Citrus.</title>
        <authorList>
            <person name="Wang Y."/>
            <person name="Zhu L."/>
        </authorList>
    </citation>
    <scope>NUCLEOTIDE SEQUENCE</scope>
    <source>
        <strain evidence="1">YXFP-22015</strain>
    </source>
</reference>
<protein>
    <submittedName>
        <fullName evidence="1">Uncharacterized protein</fullName>
    </submittedName>
</protein>
<dbReference type="Proteomes" id="UP001163324">
    <property type="component" value="Chromosome 5"/>
</dbReference>
<dbReference type="EMBL" id="CM047944">
    <property type="protein sequence ID" value="KAI9899283.1"/>
    <property type="molecule type" value="Genomic_DNA"/>
</dbReference>
<keyword evidence="2" id="KW-1185">Reference proteome</keyword>
<organism evidence="1 2">
    <name type="scientific">Trichothecium roseum</name>
    <dbReference type="NCBI Taxonomy" id="47278"/>
    <lineage>
        <taxon>Eukaryota</taxon>
        <taxon>Fungi</taxon>
        <taxon>Dikarya</taxon>
        <taxon>Ascomycota</taxon>
        <taxon>Pezizomycotina</taxon>
        <taxon>Sordariomycetes</taxon>
        <taxon>Hypocreomycetidae</taxon>
        <taxon>Hypocreales</taxon>
        <taxon>Hypocreales incertae sedis</taxon>
        <taxon>Trichothecium</taxon>
    </lineage>
</organism>
<evidence type="ECO:0000313" key="1">
    <source>
        <dbReference type="EMBL" id="KAI9899283.1"/>
    </source>
</evidence>
<gene>
    <name evidence="1" type="ORF">N3K66_005744</name>
</gene>
<sequence>MAGVLIGLLARTIRDAAEDDRPGAAHNTPPSLRSRDHDVSHEGPMMAPRSRSSRRGEQRSLRAEQRADRWAARTERWSERRSEGRFGSSGREQQRNHSGDFGTSQYHQQRQHQPPPPLEQSYGYQSPTSGSSRAGPAGAATLPRGMQGTKGPNAAHAAAGTHHTGGPSDDNVLPDEAPPPSYEESQRGHRV</sequence>